<dbReference type="InterPro" id="IPR017451">
    <property type="entry name" value="F-box-assoc_interact_dom"/>
</dbReference>
<dbReference type="SMART" id="SM00256">
    <property type="entry name" value="FBOX"/>
    <property type="match status" value="1"/>
</dbReference>
<reference evidence="2" key="2">
    <citation type="submission" date="2015-03" db="UniProtKB">
        <authorList>
            <consortium name="EnsemblPlants"/>
        </authorList>
    </citation>
    <scope>IDENTIFICATION</scope>
</reference>
<protein>
    <recommendedName>
        <fullName evidence="1">F-box domain-containing protein</fullName>
    </recommendedName>
</protein>
<dbReference type="SUPFAM" id="SSF81383">
    <property type="entry name" value="F-box domain"/>
    <property type="match status" value="1"/>
</dbReference>
<accession>A0A0D3HUP5</accession>
<dbReference type="PROSITE" id="PS50181">
    <property type="entry name" value="FBOX"/>
    <property type="match status" value="1"/>
</dbReference>
<proteinExistence type="predicted"/>
<evidence type="ECO:0000313" key="2">
    <source>
        <dbReference type="EnsemblPlants" id="OBART12G12720.1"/>
    </source>
</evidence>
<dbReference type="NCBIfam" id="TIGR01640">
    <property type="entry name" value="F_box_assoc_1"/>
    <property type="match status" value="1"/>
</dbReference>
<dbReference type="AlphaFoldDB" id="A0A0D3HUP5"/>
<sequence>MDDSIMDGLPTDAFVEILLRLPPSARRRSRLVCRRWRDVVDARTPEGQSHRAKALVFFLNRSGHSPEPRCSAHVFDDLSPPSSSGREIWNSGTGTAAELAMVGCCNGVIALWEEGTGRLTLVNPSTGETLAIPPPPRLPPKRRRRRTPLVVSCLSFGYHPITGKYKIVHLPADDAMAAASSSSWCSPLDVVKVFTLGDVGVGDGATWREVAAPPGSSCHVRLGVVSLDGAAYWVAADNAVMSFDLEHERVVAVEAPLPAMPLGTWLGALAVVGGRLGVAVMGCADSYPTTTIVEVWVLEGGRSGDEEEQRTWARRYSIQGLAPGWQRMVWPYFCHGEHVLTTDVRTRRRSAHAHRLHRLCDGSRLALAHLATADTAAAVPMYDVQAFPYVGTTEPLGEYAVSDTSGLSRYPYKNMLLSLFLE</sequence>
<dbReference type="Pfam" id="PF08268">
    <property type="entry name" value="FBA_3"/>
    <property type="match status" value="1"/>
</dbReference>
<dbReference type="eggNOG" id="ENOG502STSX">
    <property type="taxonomic scope" value="Eukaryota"/>
</dbReference>
<dbReference type="Pfam" id="PF00646">
    <property type="entry name" value="F-box"/>
    <property type="match status" value="1"/>
</dbReference>
<dbReference type="InterPro" id="IPR036047">
    <property type="entry name" value="F-box-like_dom_sf"/>
</dbReference>
<evidence type="ECO:0000313" key="3">
    <source>
        <dbReference type="Proteomes" id="UP000026960"/>
    </source>
</evidence>
<dbReference type="PANTHER" id="PTHR31111">
    <property type="entry name" value="BNAA05G37150D PROTEIN-RELATED"/>
    <property type="match status" value="1"/>
</dbReference>
<dbReference type="STRING" id="65489.A0A0D3HUP5"/>
<dbReference type="Gene3D" id="1.20.1280.50">
    <property type="match status" value="1"/>
</dbReference>
<dbReference type="PaxDb" id="65489-OBART12G12720.1"/>
<dbReference type="Proteomes" id="UP000026960">
    <property type="component" value="Chromosome 12"/>
</dbReference>
<feature type="domain" description="F-box" evidence="1">
    <location>
        <begin position="3"/>
        <end position="55"/>
    </location>
</feature>
<dbReference type="InterPro" id="IPR013187">
    <property type="entry name" value="F-box-assoc_dom_typ3"/>
</dbReference>
<reference evidence="2" key="1">
    <citation type="journal article" date="2009" name="Rice">
        <title>De Novo Next Generation Sequencing of Plant Genomes.</title>
        <authorList>
            <person name="Rounsley S."/>
            <person name="Marri P.R."/>
            <person name="Yu Y."/>
            <person name="He R."/>
            <person name="Sisneros N."/>
            <person name="Goicoechea J.L."/>
            <person name="Lee S.J."/>
            <person name="Angelova A."/>
            <person name="Kudrna D."/>
            <person name="Luo M."/>
            <person name="Affourtit J."/>
            <person name="Desany B."/>
            <person name="Knight J."/>
            <person name="Niazi F."/>
            <person name="Egholm M."/>
            <person name="Wing R.A."/>
        </authorList>
    </citation>
    <scope>NUCLEOTIDE SEQUENCE [LARGE SCALE GENOMIC DNA]</scope>
    <source>
        <strain evidence="2">cv. IRGC 105608</strain>
    </source>
</reference>
<dbReference type="PANTHER" id="PTHR31111:SF133">
    <property type="entry name" value="OS07G0196600 PROTEIN"/>
    <property type="match status" value="1"/>
</dbReference>
<dbReference type="EnsemblPlants" id="OBART12G12720.1">
    <property type="protein sequence ID" value="OBART12G12720.1"/>
    <property type="gene ID" value="OBART12G12720"/>
</dbReference>
<name>A0A0D3HUP5_9ORYZ</name>
<keyword evidence="3" id="KW-1185">Reference proteome</keyword>
<dbReference type="InterPro" id="IPR001810">
    <property type="entry name" value="F-box_dom"/>
</dbReference>
<evidence type="ECO:0000259" key="1">
    <source>
        <dbReference type="PROSITE" id="PS50181"/>
    </source>
</evidence>
<dbReference type="HOGENOM" id="CLU_053613_0_0_1"/>
<dbReference type="Gramene" id="OBART12G12720.1">
    <property type="protein sequence ID" value="OBART12G12720.1"/>
    <property type="gene ID" value="OBART12G12720"/>
</dbReference>
<organism evidence="2">
    <name type="scientific">Oryza barthii</name>
    <dbReference type="NCBI Taxonomy" id="65489"/>
    <lineage>
        <taxon>Eukaryota</taxon>
        <taxon>Viridiplantae</taxon>
        <taxon>Streptophyta</taxon>
        <taxon>Embryophyta</taxon>
        <taxon>Tracheophyta</taxon>
        <taxon>Spermatophyta</taxon>
        <taxon>Magnoliopsida</taxon>
        <taxon>Liliopsida</taxon>
        <taxon>Poales</taxon>
        <taxon>Poaceae</taxon>
        <taxon>BOP clade</taxon>
        <taxon>Oryzoideae</taxon>
        <taxon>Oryzeae</taxon>
        <taxon>Oryzinae</taxon>
        <taxon>Oryza</taxon>
    </lineage>
</organism>